<gene>
    <name evidence="7" type="ORF">TeGR_g14915</name>
</gene>
<feature type="compositionally biased region" description="Acidic residues" evidence="5">
    <location>
        <begin position="249"/>
        <end position="264"/>
    </location>
</feature>
<dbReference type="SUPFAM" id="SSF90209">
    <property type="entry name" value="Ran binding protein zinc finger-like"/>
    <property type="match status" value="1"/>
</dbReference>
<evidence type="ECO:0000313" key="7">
    <source>
        <dbReference type="EMBL" id="GMI53038.1"/>
    </source>
</evidence>
<dbReference type="Proteomes" id="UP001165060">
    <property type="component" value="Unassembled WGS sequence"/>
</dbReference>
<name>A0ABQ6NAH9_9STRA</name>
<evidence type="ECO:0000256" key="2">
    <source>
        <dbReference type="ARBA" id="ARBA00022771"/>
    </source>
</evidence>
<sequence length="872" mass="92955">MPTFSFASAAGAAPFVGSPPAESPSSRRRSKDAARDAAPEGPSDAIGAGLDLTFAEVGEPTAAAPKPAAAEPAAAEAKAAEPAGGGAKLRGDDGKKKRRTRAPSEGQGTEEEEEDAALSLALEQGARGQLPALSSASEQGARGQLPALSSASEQGARGQLPALSSDQDAGVVGGDGGSTIRLVWHGSGRAPQEHMVNLPGDVAESLAHALNAQVGKMHAEGGAAAPAKQRERTQEELDARLARTRQDELDAAAEAEASEEEEAGWEERYLERQELARQLVIDERWLAGESSAEEEDAESEEDYAESEEEIRAHLRDNLDPDVHNAIAEQVSLLSLPPSMLFGPVSALNRMFKEFQAKETPVAVARYLALLCIRQLMEVLPVLETSSFLAAAELLENFLELGMPVTTALRTPYAQEAMAKIVLSVVATPGNPPSPIACSRARLLKSACFWDCPCWTWRGAEFFGTLCLGDDEVAADIAANRHGLVATIVDLLDHKMPDDDEEEESSWTLKENEDDDEDEDGLDLTTKALTAIELLQDGGEADDNAIQMLDSYCHLIASDVQPLSLPAIALVCNNAKVPFFQPDATPSLARLLKSTDIATTMLVLISCTKPSTAGSKSYMGLSFALGFAVCLSEAEYPLLALDDLIPLLAAKTTQKGVGALYARASLAIINNVARVNVLGRKAVQIDLSGVKRDLQKRADWVQKEQKQAEAARSEATWLGKVMLGIDRISAERAPREKAELKKLEKLAEQNADKLIRELYEPQAAQDPKKSKKKKKKKKKGKAADMAEDSSLSSDDEVPGKGEWACGACTFVNQAGHLACSMCATPRPIDAQIAVLGVPGKPKPTKAKSTSDLMEEMAEIDAQIAALGPPRAGW</sequence>
<feature type="region of interest" description="Disordered" evidence="5">
    <location>
        <begin position="288"/>
        <end position="309"/>
    </location>
</feature>
<feature type="region of interest" description="Disordered" evidence="5">
    <location>
        <begin position="494"/>
        <end position="519"/>
    </location>
</feature>
<evidence type="ECO:0000256" key="1">
    <source>
        <dbReference type="ARBA" id="ARBA00022723"/>
    </source>
</evidence>
<feature type="region of interest" description="Disordered" evidence="5">
    <location>
        <begin position="1"/>
        <end position="176"/>
    </location>
</feature>
<evidence type="ECO:0000313" key="8">
    <source>
        <dbReference type="Proteomes" id="UP001165060"/>
    </source>
</evidence>
<evidence type="ECO:0000256" key="3">
    <source>
        <dbReference type="ARBA" id="ARBA00022833"/>
    </source>
</evidence>
<keyword evidence="3" id="KW-0862">Zinc</keyword>
<organism evidence="7 8">
    <name type="scientific">Tetraparma gracilis</name>
    <dbReference type="NCBI Taxonomy" id="2962635"/>
    <lineage>
        <taxon>Eukaryota</taxon>
        <taxon>Sar</taxon>
        <taxon>Stramenopiles</taxon>
        <taxon>Ochrophyta</taxon>
        <taxon>Bolidophyceae</taxon>
        <taxon>Parmales</taxon>
        <taxon>Triparmaceae</taxon>
        <taxon>Tetraparma</taxon>
    </lineage>
</organism>
<dbReference type="InterPro" id="IPR036443">
    <property type="entry name" value="Znf_RanBP2_sf"/>
</dbReference>
<feature type="compositionally biased region" description="Acidic residues" evidence="5">
    <location>
        <begin position="291"/>
        <end position="308"/>
    </location>
</feature>
<keyword evidence="1" id="KW-0479">Metal-binding</keyword>
<dbReference type="PROSITE" id="PS50199">
    <property type="entry name" value="ZF_RANBP2_2"/>
    <property type="match status" value="1"/>
</dbReference>
<feature type="region of interest" description="Disordered" evidence="5">
    <location>
        <begin position="247"/>
        <end position="266"/>
    </location>
</feature>
<feature type="compositionally biased region" description="Basic residues" evidence="5">
    <location>
        <begin position="768"/>
        <end position="779"/>
    </location>
</feature>
<evidence type="ECO:0000256" key="4">
    <source>
        <dbReference type="PROSITE-ProRule" id="PRU00322"/>
    </source>
</evidence>
<feature type="compositionally biased region" description="Low complexity" evidence="5">
    <location>
        <begin position="1"/>
        <end position="24"/>
    </location>
</feature>
<dbReference type="InterPro" id="IPR001876">
    <property type="entry name" value="Znf_RanBP2"/>
</dbReference>
<evidence type="ECO:0000256" key="5">
    <source>
        <dbReference type="SAM" id="MobiDB-lite"/>
    </source>
</evidence>
<dbReference type="PROSITE" id="PS01358">
    <property type="entry name" value="ZF_RANBP2_1"/>
    <property type="match status" value="1"/>
</dbReference>
<accession>A0ABQ6NAH9</accession>
<keyword evidence="2 4" id="KW-0863">Zinc-finger</keyword>
<protein>
    <recommendedName>
        <fullName evidence="6">RanBP2-type domain-containing protein</fullName>
    </recommendedName>
</protein>
<dbReference type="Gene3D" id="2.30.30.380">
    <property type="entry name" value="Zn-finger domain of Sec23/24"/>
    <property type="match status" value="1"/>
</dbReference>
<dbReference type="SMART" id="SM00547">
    <property type="entry name" value="ZnF_RBZ"/>
    <property type="match status" value="1"/>
</dbReference>
<proteinExistence type="predicted"/>
<evidence type="ECO:0000259" key="6">
    <source>
        <dbReference type="PROSITE" id="PS50199"/>
    </source>
</evidence>
<reference evidence="7 8" key="1">
    <citation type="journal article" date="2023" name="Commun. Biol.">
        <title>Genome analysis of Parmales, the sister group of diatoms, reveals the evolutionary specialization of diatoms from phago-mixotrophs to photoautotrophs.</title>
        <authorList>
            <person name="Ban H."/>
            <person name="Sato S."/>
            <person name="Yoshikawa S."/>
            <person name="Yamada K."/>
            <person name="Nakamura Y."/>
            <person name="Ichinomiya M."/>
            <person name="Sato N."/>
            <person name="Blanc-Mathieu R."/>
            <person name="Endo H."/>
            <person name="Kuwata A."/>
            <person name="Ogata H."/>
        </authorList>
    </citation>
    <scope>NUCLEOTIDE SEQUENCE [LARGE SCALE GENOMIC DNA]</scope>
</reference>
<feature type="region of interest" description="Disordered" evidence="5">
    <location>
        <begin position="757"/>
        <end position="797"/>
    </location>
</feature>
<feature type="compositionally biased region" description="Low complexity" evidence="5">
    <location>
        <begin position="62"/>
        <end position="82"/>
    </location>
</feature>
<dbReference type="EMBL" id="BRYB01006242">
    <property type="protein sequence ID" value="GMI53038.1"/>
    <property type="molecule type" value="Genomic_DNA"/>
</dbReference>
<feature type="domain" description="RanBP2-type" evidence="6">
    <location>
        <begin position="798"/>
        <end position="827"/>
    </location>
</feature>
<comment type="caution">
    <text evidence="7">The sequence shown here is derived from an EMBL/GenBank/DDBJ whole genome shotgun (WGS) entry which is preliminary data.</text>
</comment>
<keyword evidence="8" id="KW-1185">Reference proteome</keyword>